<dbReference type="InterPro" id="IPR027417">
    <property type="entry name" value="P-loop_NTPase"/>
</dbReference>
<dbReference type="InterPro" id="IPR003593">
    <property type="entry name" value="AAA+_ATPase"/>
</dbReference>
<organism evidence="2 3">
    <name type="scientific">Empedobacter falsenii</name>
    <dbReference type="NCBI Taxonomy" id="343874"/>
    <lineage>
        <taxon>Bacteria</taxon>
        <taxon>Pseudomonadati</taxon>
        <taxon>Bacteroidota</taxon>
        <taxon>Flavobacteriia</taxon>
        <taxon>Flavobacteriales</taxon>
        <taxon>Weeksellaceae</taxon>
        <taxon>Empedobacter</taxon>
    </lineage>
</organism>
<dbReference type="Proteomes" id="UP001173578">
    <property type="component" value="Unassembled WGS sequence"/>
</dbReference>
<dbReference type="PANTHER" id="PTHR43581:SF2">
    <property type="entry name" value="EXCINUCLEASE ATPASE SUBUNIT"/>
    <property type="match status" value="1"/>
</dbReference>
<dbReference type="GO" id="GO:0016887">
    <property type="term" value="F:ATP hydrolysis activity"/>
    <property type="evidence" value="ECO:0007669"/>
    <property type="project" value="InterPro"/>
</dbReference>
<comment type="caution">
    <text evidence="2">The sequence shown here is derived from an EMBL/GenBank/DDBJ whole genome shotgun (WGS) entry which is preliminary data.</text>
</comment>
<accession>A0AAW7DF63</accession>
<feature type="domain" description="AAA+ ATPase" evidence="1">
    <location>
        <begin position="54"/>
        <end position="312"/>
    </location>
</feature>
<name>A0AAW7DF63_9FLAO</name>
<dbReference type="SUPFAM" id="SSF52540">
    <property type="entry name" value="P-loop containing nucleoside triphosphate hydrolases"/>
    <property type="match status" value="1"/>
</dbReference>
<protein>
    <submittedName>
        <fullName evidence="2">AAA family ATPase</fullName>
    </submittedName>
</protein>
<dbReference type="Gene3D" id="3.40.50.300">
    <property type="entry name" value="P-loop containing nucleotide triphosphate hydrolases"/>
    <property type="match status" value="1"/>
</dbReference>
<gene>
    <name evidence="2" type="ORF">HX095_04785</name>
</gene>
<evidence type="ECO:0000313" key="3">
    <source>
        <dbReference type="Proteomes" id="UP001173578"/>
    </source>
</evidence>
<reference evidence="2" key="1">
    <citation type="submission" date="2020-06" db="EMBL/GenBank/DDBJ databases">
        <authorList>
            <person name="Dong N."/>
        </authorList>
    </citation>
    <scope>NUCLEOTIDE SEQUENCE</scope>
    <source>
        <strain evidence="2">210</strain>
    </source>
</reference>
<dbReference type="InterPro" id="IPR003959">
    <property type="entry name" value="ATPase_AAA_core"/>
</dbReference>
<dbReference type="PANTHER" id="PTHR43581">
    <property type="entry name" value="ATP/GTP PHOSPHATASE"/>
    <property type="match status" value="1"/>
</dbReference>
<proteinExistence type="predicted"/>
<dbReference type="Pfam" id="PF13304">
    <property type="entry name" value="AAA_21"/>
    <property type="match status" value="1"/>
</dbReference>
<sequence length="519" mass="60353">MLSAILKNLAMNINSDIDYFESVDITKEKEFPLFLKNIKFEKFRHIPSLDIEFKNPISVISGTNRSGKTTILMAIACSHLNFLKRNPKNGNLERNTWSSLMKLTSHDKQTEDWTYYITYKKGNKVEKPKRGQRKALTNKWNGIGKKESQFDFRDIVFIDLDRVVPARFFNDKLFAEAKKGILENVSDKNINKIEQYLSYILEEKFTLNSLAKVNDKDVFKYKNKYEYSSFNTATGEDVLTRIIIDIVEAKEKSLILIDEVEMGLHPKIQRRLIDVIRNISRQDQKQFIVTSHSSTILDAINSSSRIFIEKSNSGEYKAIQNISVNAALTKMDAKSFPLVELFCEDNEARKIVEKGIKNVAEKHKLNNFKELFNIISVGSADKTFRCFEAQKLMYNLRKIKVGFGCVLDGDMKLVKNSAGKYSFPEQEELHFLFSNECPEKFLTKIYLEKHPNTTIQYYFDNENPHFLFQAIIDNSEFSTKQEIFEVCWKYFVESENGKIYLEELTEFLLNLALKYSPDL</sequence>
<dbReference type="InterPro" id="IPR051396">
    <property type="entry name" value="Bact_Antivir_Def_Nuclease"/>
</dbReference>
<dbReference type="GO" id="GO:0005524">
    <property type="term" value="F:ATP binding"/>
    <property type="evidence" value="ECO:0007669"/>
    <property type="project" value="InterPro"/>
</dbReference>
<evidence type="ECO:0000259" key="1">
    <source>
        <dbReference type="SMART" id="SM00382"/>
    </source>
</evidence>
<dbReference type="RefSeq" id="WP_276681991.1">
    <property type="nucleotide sequence ID" value="NZ_JACALR010000002.1"/>
</dbReference>
<dbReference type="EMBL" id="JACALR010000002">
    <property type="protein sequence ID" value="MDM1550523.1"/>
    <property type="molecule type" value="Genomic_DNA"/>
</dbReference>
<dbReference type="SMART" id="SM00382">
    <property type="entry name" value="AAA"/>
    <property type="match status" value="1"/>
</dbReference>
<reference evidence="2" key="2">
    <citation type="journal article" date="2022" name="Sci. Total Environ.">
        <title>Prevalence, transmission, and molecular epidemiology of tet(X)-positive bacteria among humans, animals, and environmental niches in China: An epidemiological, and genomic-based study.</title>
        <authorList>
            <person name="Dong N."/>
            <person name="Zeng Y."/>
            <person name="Cai C."/>
            <person name="Sun C."/>
            <person name="Lu J."/>
            <person name="Liu C."/>
            <person name="Zhou H."/>
            <person name="Sun Q."/>
            <person name="Shu L."/>
            <person name="Wang H."/>
            <person name="Wang Y."/>
            <person name="Wang S."/>
            <person name="Wu C."/>
            <person name="Chan E.W."/>
            <person name="Chen G."/>
            <person name="Shen Z."/>
            <person name="Chen S."/>
            <person name="Zhang R."/>
        </authorList>
    </citation>
    <scope>NUCLEOTIDE SEQUENCE</scope>
    <source>
        <strain evidence="2">210</strain>
    </source>
</reference>
<evidence type="ECO:0000313" key="2">
    <source>
        <dbReference type="EMBL" id="MDM1550523.1"/>
    </source>
</evidence>
<dbReference type="AlphaFoldDB" id="A0AAW7DF63"/>